<reference evidence="4" key="1">
    <citation type="submission" date="2025-08" db="UniProtKB">
        <authorList>
            <consortium name="Ensembl"/>
        </authorList>
    </citation>
    <scope>IDENTIFICATION</scope>
</reference>
<dbReference type="AlphaFoldDB" id="A0A3Q3WT72"/>
<organism evidence="4 5">
    <name type="scientific">Mola mola</name>
    <name type="common">Ocean sunfish</name>
    <name type="synonym">Tetraodon mola</name>
    <dbReference type="NCBI Taxonomy" id="94237"/>
    <lineage>
        <taxon>Eukaryota</taxon>
        <taxon>Metazoa</taxon>
        <taxon>Chordata</taxon>
        <taxon>Craniata</taxon>
        <taxon>Vertebrata</taxon>
        <taxon>Euteleostomi</taxon>
        <taxon>Actinopterygii</taxon>
        <taxon>Neopterygii</taxon>
        <taxon>Teleostei</taxon>
        <taxon>Neoteleostei</taxon>
        <taxon>Acanthomorphata</taxon>
        <taxon>Eupercaria</taxon>
        <taxon>Tetraodontiformes</taxon>
        <taxon>Molidae</taxon>
        <taxon>Mola</taxon>
    </lineage>
</organism>
<name>A0A3Q3WT72_MOLML</name>
<dbReference type="InterPro" id="IPR011162">
    <property type="entry name" value="MHC_I/II-like_Ag-recog"/>
</dbReference>
<evidence type="ECO:0000256" key="1">
    <source>
        <dbReference type="ARBA" id="ARBA00023180"/>
    </source>
</evidence>
<reference evidence="4" key="2">
    <citation type="submission" date="2025-09" db="UniProtKB">
        <authorList>
            <consortium name="Ensembl"/>
        </authorList>
    </citation>
    <scope>IDENTIFICATION</scope>
</reference>
<dbReference type="GO" id="GO:0006955">
    <property type="term" value="P:immune response"/>
    <property type="evidence" value="ECO:0007669"/>
    <property type="project" value="TreeGrafter"/>
</dbReference>
<dbReference type="GO" id="GO:0005615">
    <property type="term" value="C:extracellular space"/>
    <property type="evidence" value="ECO:0007669"/>
    <property type="project" value="TreeGrafter"/>
</dbReference>
<dbReference type="Proteomes" id="UP000261620">
    <property type="component" value="Unplaced"/>
</dbReference>
<keyword evidence="5" id="KW-1185">Reference proteome</keyword>
<sequence>MLTNLCVLLPLLLSGRHSLTDIYTALSKPLRLPGIYEFIATGLLDGKMIDYFDSQTLRKALTHHWMSDGQREDYWDEDAQSRRICLTFCILPSRHFHTYTFHFLQWKHGCGATMEWTSLSFPTKRMWGSVQVLNENTEGYLEECTDWLRLLVDRQQESRASPPDVGVCAKNPRSGKVILTRTASGFSPKDIVLQVKRNGREARTFGRSKMTRTTSETTWGFQRVTRPDAPWWEFPWSDWPPVWSSASSSDSIKRSSCT</sequence>
<dbReference type="Gene3D" id="3.30.500.10">
    <property type="entry name" value="MHC class I-like antigen recognition-like"/>
    <property type="match status" value="1"/>
</dbReference>
<dbReference type="Ensembl" id="ENSMMOT00000021809.1">
    <property type="protein sequence ID" value="ENSMMOP00000021453.1"/>
    <property type="gene ID" value="ENSMMOG00000016307.1"/>
</dbReference>
<dbReference type="Pfam" id="PF00129">
    <property type="entry name" value="MHC_I"/>
    <property type="match status" value="1"/>
</dbReference>
<dbReference type="PANTHER" id="PTHR16675">
    <property type="entry name" value="MHC CLASS I-RELATED"/>
    <property type="match status" value="1"/>
</dbReference>
<accession>A0A3Q3WT72</accession>
<feature type="signal peptide" evidence="2">
    <location>
        <begin position="1"/>
        <end position="18"/>
    </location>
</feature>
<keyword evidence="1" id="KW-0325">Glycoprotein</keyword>
<dbReference type="STRING" id="94237.ENSMMOP00000021453"/>
<dbReference type="InterPro" id="IPR011161">
    <property type="entry name" value="MHC_I-like_Ag-recog"/>
</dbReference>
<dbReference type="GO" id="GO:0009897">
    <property type="term" value="C:external side of plasma membrane"/>
    <property type="evidence" value="ECO:0007669"/>
    <property type="project" value="TreeGrafter"/>
</dbReference>
<evidence type="ECO:0000313" key="5">
    <source>
        <dbReference type="Proteomes" id="UP000261620"/>
    </source>
</evidence>
<proteinExistence type="predicted"/>
<feature type="domain" description="MHC class I-like antigen recognition-like" evidence="3">
    <location>
        <begin position="15"/>
        <end position="111"/>
    </location>
</feature>
<feature type="chain" id="PRO_5018701484" description="MHC class I-like antigen recognition-like domain-containing protein" evidence="2">
    <location>
        <begin position="19"/>
        <end position="258"/>
    </location>
</feature>
<evidence type="ECO:0000259" key="3">
    <source>
        <dbReference type="Pfam" id="PF00129"/>
    </source>
</evidence>
<dbReference type="InterPro" id="IPR050208">
    <property type="entry name" value="MHC_class-I_related"/>
</dbReference>
<evidence type="ECO:0000313" key="4">
    <source>
        <dbReference type="Ensembl" id="ENSMMOP00000021453.1"/>
    </source>
</evidence>
<dbReference type="SUPFAM" id="SSF54452">
    <property type="entry name" value="MHC antigen-recognition domain"/>
    <property type="match status" value="1"/>
</dbReference>
<protein>
    <recommendedName>
        <fullName evidence="3">MHC class I-like antigen recognition-like domain-containing protein</fullName>
    </recommendedName>
</protein>
<evidence type="ECO:0000256" key="2">
    <source>
        <dbReference type="SAM" id="SignalP"/>
    </source>
</evidence>
<dbReference type="InterPro" id="IPR037055">
    <property type="entry name" value="MHC_I-like_Ag-recog_sf"/>
</dbReference>
<dbReference type="PANTHER" id="PTHR16675:SF193">
    <property type="entry name" value="LOC571647 PROTEIN-RELATED"/>
    <property type="match status" value="1"/>
</dbReference>
<keyword evidence="2" id="KW-0732">Signal</keyword>